<dbReference type="GeneTree" id="ENSGT00390000005586"/>
<feature type="region of interest" description="Disordered" evidence="1">
    <location>
        <begin position="210"/>
        <end position="232"/>
    </location>
</feature>
<sequence>MRLLPHLSQSSIVPHWSLISLCHDHNGSEPALHSPPHPSPITKLGHTGMSGCLQHHAWAEGNHGSLFRPSVHLSLPCWHFCCIHSIYPWDRHIGGQPEAQMGSKLAGEEIPPSMMSTEQMQPLELSEDRLDKLDPHCDPLDDLSDQLIKDCDLNKKPRKGKNVQVALNVESEQKKPRRKDTPALHIPPFIPGVLSEHLIKSYDIQEIHPKGKMSPALHNSDLDQKKPRRKDTPALHVSPFAAGVTLLRDEGPKVIMEDDEKDGDKIAI</sequence>
<reference evidence="2" key="2">
    <citation type="submission" date="2025-08" db="UniProtKB">
        <authorList>
            <consortium name="Ensembl"/>
        </authorList>
    </citation>
    <scope>IDENTIFICATION</scope>
    <source>
        <strain evidence="2">Boxer</strain>
    </source>
</reference>
<feature type="compositionally biased region" description="Basic and acidic residues" evidence="1">
    <location>
        <begin position="220"/>
        <end position="232"/>
    </location>
</feature>
<keyword evidence="3" id="KW-1185">Reference proteome</keyword>
<dbReference type="OrthoDB" id="9877987at2759"/>
<dbReference type="GO" id="GO:0004865">
    <property type="term" value="F:protein serine/threonine phosphatase inhibitor activity"/>
    <property type="evidence" value="ECO:0000318"/>
    <property type="project" value="GO_Central"/>
</dbReference>
<feature type="compositionally biased region" description="Basic and acidic residues" evidence="1">
    <location>
        <begin position="171"/>
        <end position="182"/>
    </location>
</feature>
<dbReference type="Proteomes" id="UP000805418">
    <property type="component" value="Chromosome 14"/>
</dbReference>
<gene>
    <name evidence="2" type="primary">PPP1R17</name>
</gene>
<dbReference type="Ensembl" id="ENSCAFT00845038393.1">
    <property type="protein sequence ID" value="ENSCAFP00845030061.1"/>
    <property type="gene ID" value="ENSCAFG00845021714.1"/>
</dbReference>
<evidence type="ECO:0000313" key="2">
    <source>
        <dbReference type="Ensembl" id="ENSCAFP00845030061.1"/>
    </source>
</evidence>
<dbReference type="PANTHER" id="PTHR15387:SF0">
    <property type="entry name" value="PROTEIN PHOSPHATASE 1 REGULATORY SUBUNIT 17"/>
    <property type="match status" value="1"/>
</dbReference>
<dbReference type="AlphaFoldDB" id="A0A8I3PE28"/>
<proteinExistence type="predicted"/>
<name>A0A8I3PE28_CANLF</name>
<reference evidence="2" key="1">
    <citation type="submission" date="2020-03" db="EMBL/GenBank/DDBJ databases">
        <title>Long-read based genome assembly of a Labrador retriever dog.</title>
        <authorList>
            <person name="Eory L."/>
            <person name="Zhang W."/>
            <person name="Schoenebeck J."/>
        </authorList>
    </citation>
    <scope>NUCLEOTIDE SEQUENCE [LARGE SCALE GENOMIC DNA]</scope>
    <source>
        <strain evidence="2">Labrador retriever</strain>
    </source>
</reference>
<organism evidence="2 3">
    <name type="scientific">Canis lupus familiaris</name>
    <name type="common">Dog</name>
    <name type="synonym">Canis familiaris</name>
    <dbReference type="NCBI Taxonomy" id="9615"/>
    <lineage>
        <taxon>Eukaryota</taxon>
        <taxon>Metazoa</taxon>
        <taxon>Chordata</taxon>
        <taxon>Craniata</taxon>
        <taxon>Vertebrata</taxon>
        <taxon>Euteleostomi</taxon>
        <taxon>Mammalia</taxon>
        <taxon>Eutheria</taxon>
        <taxon>Laurasiatheria</taxon>
        <taxon>Carnivora</taxon>
        <taxon>Caniformia</taxon>
        <taxon>Canidae</taxon>
        <taxon>Canis</taxon>
    </lineage>
</organism>
<reference evidence="2" key="3">
    <citation type="submission" date="2025-09" db="UniProtKB">
        <authorList>
            <consortium name="Ensembl"/>
        </authorList>
    </citation>
    <scope>IDENTIFICATION</scope>
    <source>
        <strain evidence="2">Boxer</strain>
    </source>
</reference>
<evidence type="ECO:0000313" key="3">
    <source>
        <dbReference type="Proteomes" id="UP000805418"/>
    </source>
</evidence>
<accession>A0A8I3PE28</accession>
<feature type="region of interest" description="Disordered" evidence="1">
    <location>
        <begin position="153"/>
        <end position="184"/>
    </location>
</feature>
<protein>
    <submittedName>
        <fullName evidence="2">Protein phosphatase 1 regulatory subunit 17</fullName>
    </submittedName>
</protein>
<dbReference type="PANTHER" id="PTHR15387">
    <property type="entry name" value="PROTEIN PHOSPHATASE 1 REGULATORY SUBUNIT 17"/>
    <property type="match status" value="1"/>
</dbReference>
<evidence type="ECO:0000256" key="1">
    <source>
        <dbReference type="SAM" id="MobiDB-lite"/>
    </source>
</evidence>
<dbReference type="InterPro" id="IPR033242">
    <property type="entry name" value="PPP1R17"/>
</dbReference>